<dbReference type="EMBL" id="CP036401">
    <property type="protein sequence ID" value="QBI00425.1"/>
    <property type="molecule type" value="Genomic_DNA"/>
</dbReference>
<gene>
    <name evidence="4" type="ORF">EYF70_05840</name>
    <name evidence="3" type="ORF">GCM10007387_40340</name>
</gene>
<dbReference type="SMART" id="SM01118">
    <property type="entry name" value="CYTH"/>
    <property type="match status" value="1"/>
</dbReference>
<accession>A0A411WUH7</accession>
<dbReference type="EMBL" id="BMWV01000009">
    <property type="protein sequence ID" value="GGY53791.1"/>
    <property type="molecule type" value="Genomic_DNA"/>
</dbReference>
<dbReference type="PROSITE" id="PS51707">
    <property type="entry name" value="CYTH"/>
    <property type="match status" value="1"/>
</dbReference>
<dbReference type="PANTHER" id="PTHR40114:SF1">
    <property type="entry name" value="SLR0698 PROTEIN"/>
    <property type="match status" value="1"/>
</dbReference>
<proteinExistence type="predicted"/>
<dbReference type="AlphaFoldDB" id="A0A411WUH7"/>
<keyword evidence="5" id="KW-1185">Reference proteome</keyword>
<evidence type="ECO:0000313" key="6">
    <source>
        <dbReference type="Proteomes" id="UP000628442"/>
    </source>
</evidence>
<dbReference type="InterPro" id="IPR012042">
    <property type="entry name" value="NeuTTM/CthTTM-like"/>
</dbReference>
<feature type="domain" description="CYTH" evidence="2">
    <location>
        <begin position="2"/>
        <end position="152"/>
    </location>
</feature>
<evidence type="ECO:0000313" key="3">
    <source>
        <dbReference type="EMBL" id="GGY53791.1"/>
    </source>
</evidence>
<name>A0A411WUH7_9BURK</name>
<evidence type="ECO:0000256" key="1">
    <source>
        <dbReference type="PIRSR" id="PIRSR016487-1"/>
    </source>
</evidence>
<reference evidence="4 5" key="2">
    <citation type="submission" date="2019-02" db="EMBL/GenBank/DDBJ databases">
        <title>Draft Genome Sequences of Six Type Strains of the Genus Massilia.</title>
        <authorList>
            <person name="Miess H."/>
            <person name="Frediansyhah A."/>
            <person name="Gross H."/>
        </authorList>
    </citation>
    <scope>NUCLEOTIDE SEQUENCE [LARGE SCALE GENOMIC DNA]</scope>
    <source>
        <strain evidence="4 5">DSM 17472</strain>
    </source>
</reference>
<reference evidence="3" key="1">
    <citation type="journal article" date="2014" name="Int. J. Syst. Evol. Microbiol.">
        <title>Complete genome sequence of Corynebacterium casei LMG S-19264T (=DSM 44701T), isolated from a smear-ripened cheese.</title>
        <authorList>
            <consortium name="US DOE Joint Genome Institute (JGI-PGF)"/>
            <person name="Walter F."/>
            <person name="Albersmeier A."/>
            <person name="Kalinowski J."/>
            <person name="Ruckert C."/>
        </authorList>
    </citation>
    <scope>NUCLEOTIDE SEQUENCE</scope>
    <source>
        <strain evidence="3">KCTC 12343</strain>
    </source>
</reference>
<feature type="active site" description="Proton acceptor" evidence="1">
    <location>
        <position position="33"/>
    </location>
</feature>
<dbReference type="Proteomes" id="UP000628442">
    <property type="component" value="Unassembled WGS sequence"/>
</dbReference>
<sequence length="158" mass="18101">MGIEIERKFLVRDDGWRTEGAPHVQPVLLRQGYLSSHPERVVRVRIEGDHAVMTIKSKAVGVSRGEWEYPLPVADAAEFLDRLCEQPVIEKYRRRIPYAGFVWEVDEFLGVNAGLVVAEIELPAEDTAFDKPDWVGEEVTHDKRYLNSNLISHPYSAW</sequence>
<protein>
    <submittedName>
        <fullName evidence="3">CYTH domain-containing protein</fullName>
    </submittedName>
</protein>
<dbReference type="SUPFAM" id="SSF55154">
    <property type="entry name" value="CYTH-like phosphatases"/>
    <property type="match status" value="1"/>
</dbReference>
<reference evidence="3" key="3">
    <citation type="submission" date="2022-12" db="EMBL/GenBank/DDBJ databases">
        <authorList>
            <person name="Sun Q."/>
            <person name="Kim S."/>
        </authorList>
    </citation>
    <scope>NUCLEOTIDE SEQUENCE</scope>
    <source>
        <strain evidence="3">KCTC 12343</strain>
    </source>
</reference>
<dbReference type="OrthoDB" id="9805588at2"/>
<dbReference type="Proteomes" id="UP000292307">
    <property type="component" value="Chromosome"/>
</dbReference>
<dbReference type="RefSeq" id="WP_131144564.1">
    <property type="nucleotide sequence ID" value="NZ_BMWV01000009.1"/>
</dbReference>
<dbReference type="CDD" id="cd07891">
    <property type="entry name" value="CYTH-like_CthTTM-like_1"/>
    <property type="match status" value="1"/>
</dbReference>
<evidence type="ECO:0000313" key="5">
    <source>
        <dbReference type="Proteomes" id="UP000292307"/>
    </source>
</evidence>
<dbReference type="PANTHER" id="PTHR40114">
    <property type="entry name" value="SLR0698 PROTEIN"/>
    <property type="match status" value="1"/>
</dbReference>
<evidence type="ECO:0000259" key="2">
    <source>
        <dbReference type="PROSITE" id="PS51707"/>
    </source>
</evidence>
<dbReference type="PIRSF" id="PIRSF016487">
    <property type="entry name" value="CYTH_UCP016487"/>
    <property type="match status" value="1"/>
</dbReference>
<dbReference type="InterPro" id="IPR033469">
    <property type="entry name" value="CYTH-like_dom_sf"/>
</dbReference>
<dbReference type="Gene3D" id="2.40.320.10">
    <property type="entry name" value="Hypothetical Protein Pfu-838710-001"/>
    <property type="match status" value="1"/>
</dbReference>
<dbReference type="InterPro" id="IPR023577">
    <property type="entry name" value="CYTH_domain"/>
</dbReference>
<organism evidence="3 6">
    <name type="scientific">Pseudoduganella albidiflava</name>
    <dbReference type="NCBI Taxonomy" id="321983"/>
    <lineage>
        <taxon>Bacteria</taxon>
        <taxon>Pseudomonadati</taxon>
        <taxon>Pseudomonadota</taxon>
        <taxon>Betaproteobacteria</taxon>
        <taxon>Burkholderiales</taxon>
        <taxon>Oxalobacteraceae</taxon>
        <taxon>Telluria group</taxon>
        <taxon>Pseudoduganella</taxon>
    </lineage>
</organism>
<evidence type="ECO:0000313" key="4">
    <source>
        <dbReference type="EMBL" id="QBI00425.1"/>
    </source>
</evidence>
<dbReference type="Pfam" id="PF01928">
    <property type="entry name" value="CYTH"/>
    <property type="match status" value="1"/>
</dbReference>